<dbReference type="SUPFAM" id="SSF53474">
    <property type="entry name" value="alpha/beta-Hydrolases"/>
    <property type="match status" value="1"/>
</dbReference>
<proteinExistence type="predicted"/>
<comment type="caution">
    <text evidence="1">The sequence shown here is derived from an EMBL/GenBank/DDBJ whole genome shotgun (WGS) entry which is preliminary data.</text>
</comment>
<dbReference type="EMBL" id="QASN01000022">
    <property type="protein sequence ID" value="PTU72752.1"/>
    <property type="molecule type" value="Genomic_DNA"/>
</dbReference>
<organism evidence="1 2">
    <name type="scientific">Pseudomonas mangrovi</name>
    <dbReference type="NCBI Taxonomy" id="2161748"/>
    <lineage>
        <taxon>Bacteria</taxon>
        <taxon>Pseudomonadati</taxon>
        <taxon>Pseudomonadota</taxon>
        <taxon>Gammaproteobacteria</taxon>
        <taxon>Pseudomonadales</taxon>
        <taxon>Pseudomonadaceae</taxon>
        <taxon>Pseudomonas</taxon>
    </lineage>
</organism>
<sequence>MTAAALRLVLLPGLNGDGELFAPLLAELPASLHPLILPLPGTGAQDHASLARALRPQLEALDGPFMVLGESFSGALAHRLCNELDHAPLGLILASSFLQRPRTLLPPAALLGSLRGLLLEPWLIKAFCLGPGAAPELVTLVGRQVAQLPTALLNARLEVLRRMRPPPLKLALPTLQLAARQDRLVSGAASRGTAHYCSDLQRIELDGPHFLLQREPRACAQAIAAFAVRLTSRELP</sequence>
<protein>
    <submittedName>
        <fullName evidence="1">Alpha/beta hydrolase</fullName>
    </submittedName>
</protein>
<dbReference type="Gene3D" id="3.40.50.1820">
    <property type="entry name" value="alpha/beta hydrolase"/>
    <property type="match status" value="1"/>
</dbReference>
<keyword evidence="2" id="KW-1185">Reference proteome</keyword>
<dbReference type="OrthoDB" id="8561148at2"/>
<accession>A0A2T5P4U2</accession>
<dbReference type="AlphaFoldDB" id="A0A2T5P4U2"/>
<evidence type="ECO:0000313" key="1">
    <source>
        <dbReference type="EMBL" id="PTU72752.1"/>
    </source>
</evidence>
<dbReference type="GO" id="GO:0016787">
    <property type="term" value="F:hydrolase activity"/>
    <property type="evidence" value="ECO:0007669"/>
    <property type="project" value="UniProtKB-KW"/>
</dbReference>
<evidence type="ECO:0000313" key="2">
    <source>
        <dbReference type="Proteomes" id="UP000244064"/>
    </source>
</evidence>
<name>A0A2T5P4U2_9PSED</name>
<dbReference type="Proteomes" id="UP000244064">
    <property type="component" value="Unassembled WGS sequence"/>
</dbReference>
<dbReference type="InterPro" id="IPR029058">
    <property type="entry name" value="AB_hydrolase_fold"/>
</dbReference>
<keyword evidence="1" id="KW-0378">Hydrolase</keyword>
<gene>
    <name evidence="1" type="ORF">DBO85_18540</name>
</gene>
<reference evidence="1 2" key="1">
    <citation type="submission" date="2018-04" db="EMBL/GenBank/DDBJ databases">
        <title>Pseudomonas sp. nov., isolated from mangrove soil.</title>
        <authorList>
            <person name="Chen C."/>
        </authorList>
    </citation>
    <scope>NUCLEOTIDE SEQUENCE [LARGE SCALE GENOMIC DNA]</scope>
    <source>
        <strain evidence="1 2">TC-11</strain>
    </source>
</reference>
<dbReference type="RefSeq" id="WP_108109243.1">
    <property type="nucleotide sequence ID" value="NZ_QASN01000022.1"/>
</dbReference>